<keyword evidence="1" id="KW-0221">Differentiation</keyword>
<evidence type="ECO:0000259" key="3">
    <source>
        <dbReference type="PROSITE" id="PS51004"/>
    </source>
</evidence>
<dbReference type="AlphaFoldDB" id="A0AAD7ZP39"/>
<dbReference type="InterPro" id="IPR015943">
    <property type="entry name" value="WD40/YVTN_repeat-like_dom_sf"/>
</dbReference>
<evidence type="ECO:0000256" key="2">
    <source>
        <dbReference type="PROSITE-ProRule" id="PRU00352"/>
    </source>
</evidence>
<feature type="domain" description="Sema" evidence="3">
    <location>
        <begin position="1"/>
        <end position="51"/>
    </location>
</feature>
<accession>A0AAD7ZP39</accession>
<comment type="caution">
    <text evidence="4">The sequence shown here is derived from an EMBL/GenBank/DDBJ whole genome shotgun (WGS) entry which is preliminary data.</text>
</comment>
<dbReference type="InterPro" id="IPR001627">
    <property type="entry name" value="Semap_dom"/>
</dbReference>
<proteinExistence type="predicted"/>
<reference evidence="4" key="2">
    <citation type="submission" date="2023-05" db="EMBL/GenBank/DDBJ databases">
        <authorList>
            <person name="Fouks B."/>
        </authorList>
    </citation>
    <scope>NUCLEOTIDE SEQUENCE</scope>
    <source>
        <strain evidence="4">Stay&amp;Tobe</strain>
        <tissue evidence="4">Testes</tissue>
    </source>
</reference>
<dbReference type="GO" id="GO:0030215">
    <property type="term" value="F:semaphorin receptor binding"/>
    <property type="evidence" value="ECO:0007669"/>
    <property type="project" value="InterPro"/>
</dbReference>
<feature type="non-terminal residue" evidence="4">
    <location>
        <position position="51"/>
    </location>
</feature>
<dbReference type="PROSITE" id="PS51004">
    <property type="entry name" value="SEMA"/>
    <property type="match status" value="1"/>
</dbReference>
<organism evidence="4 5">
    <name type="scientific">Diploptera punctata</name>
    <name type="common">Pacific beetle cockroach</name>
    <dbReference type="NCBI Taxonomy" id="6984"/>
    <lineage>
        <taxon>Eukaryota</taxon>
        <taxon>Metazoa</taxon>
        <taxon>Ecdysozoa</taxon>
        <taxon>Arthropoda</taxon>
        <taxon>Hexapoda</taxon>
        <taxon>Insecta</taxon>
        <taxon>Pterygota</taxon>
        <taxon>Neoptera</taxon>
        <taxon>Polyneoptera</taxon>
        <taxon>Dictyoptera</taxon>
        <taxon>Blattodea</taxon>
        <taxon>Blaberoidea</taxon>
        <taxon>Blaberidae</taxon>
        <taxon>Diplopterinae</taxon>
        <taxon>Diploptera</taxon>
    </lineage>
</organism>
<dbReference type="GO" id="GO:0030335">
    <property type="term" value="P:positive regulation of cell migration"/>
    <property type="evidence" value="ECO:0007669"/>
    <property type="project" value="TreeGrafter"/>
</dbReference>
<dbReference type="PANTHER" id="PTHR11036">
    <property type="entry name" value="SEMAPHORIN"/>
    <property type="match status" value="1"/>
</dbReference>
<dbReference type="InterPro" id="IPR027231">
    <property type="entry name" value="Semaphorin"/>
</dbReference>
<reference evidence="4" key="1">
    <citation type="journal article" date="2023" name="IScience">
        <title>Live-bearing cockroach genome reveals convergent evolutionary mechanisms linked to viviparity in insects and beyond.</title>
        <authorList>
            <person name="Fouks B."/>
            <person name="Harrison M.C."/>
            <person name="Mikhailova A.A."/>
            <person name="Marchal E."/>
            <person name="English S."/>
            <person name="Carruthers M."/>
            <person name="Jennings E.C."/>
            <person name="Chiamaka E.L."/>
            <person name="Frigard R.A."/>
            <person name="Pippel M."/>
            <person name="Attardo G.M."/>
            <person name="Benoit J.B."/>
            <person name="Bornberg-Bauer E."/>
            <person name="Tobe S.S."/>
        </authorList>
    </citation>
    <scope>NUCLEOTIDE SEQUENCE</scope>
    <source>
        <strain evidence="4">Stay&amp;Tobe</strain>
    </source>
</reference>
<dbReference type="EMBL" id="JASPKZ010007492">
    <property type="protein sequence ID" value="KAJ9583956.1"/>
    <property type="molecule type" value="Genomic_DNA"/>
</dbReference>
<dbReference type="GO" id="GO:0045499">
    <property type="term" value="F:chemorepellent activity"/>
    <property type="evidence" value="ECO:0007669"/>
    <property type="project" value="TreeGrafter"/>
</dbReference>
<gene>
    <name evidence="4" type="ORF">L9F63_021701</name>
</gene>
<keyword evidence="5" id="KW-1185">Reference proteome</keyword>
<dbReference type="GO" id="GO:0005886">
    <property type="term" value="C:plasma membrane"/>
    <property type="evidence" value="ECO:0007669"/>
    <property type="project" value="TreeGrafter"/>
</dbReference>
<dbReference type="Proteomes" id="UP001233999">
    <property type="component" value="Unassembled WGS sequence"/>
</dbReference>
<protein>
    <recommendedName>
        <fullName evidence="3">Sema domain-containing protein</fullName>
    </recommendedName>
</protein>
<sequence>HFMNNVRKVTVRGKKENCQNYIRILARIGQGKLLICGTNSFKPVCRDYTVQ</sequence>
<evidence type="ECO:0000256" key="1">
    <source>
        <dbReference type="ARBA" id="ARBA00022782"/>
    </source>
</evidence>
<name>A0AAD7ZP39_DIPPU</name>
<dbReference type="InterPro" id="IPR036352">
    <property type="entry name" value="Semap_dom_sf"/>
</dbReference>
<dbReference type="Gene3D" id="2.130.10.10">
    <property type="entry name" value="YVTN repeat-like/Quinoprotein amine dehydrogenase"/>
    <property type="match status" value="1"/>
</dbReference>
<feature type="non-terminal residue" evidence="4">
    <location>
        <position position="1"/>
    </location>
</feature>
<comment type="caution">
    <text evidence="2">Lacks conserved residue(s) required for the propagation of feature annotation.</text>
</comment>
<dbReference type="PANTHER" id="PTHR11036:SF127">
    <property type="entry name" value="SEMAPHORIN-1A"/>
    <property type="match status" value="1"/>
</dbReference>
<evidence type="ECO:0000313" key="5">
    <source>
        <dbReference type="Proteomes" id="UP001233999"/>
    </source>
</evidence>
<dbReference type="GO" id="GO:0071526">
    <property type="term" value="P:semaphorin-plexin signaling pathway"/>
    <property type="evidence" value="ECO:0007669"/>
    <property type="project" value="TreeGrafter"/>
</dbReference>
<evidence type="ECO:0000313" key="4">
    <source>
        <dbReference type="EMBL" id="KAJ9583956.1"/>
    </source>
</evidence>
<dbReference type="GO" id="GO:0007411">
    <property type="term" value="P:axon guidance"/>
    <property type="evidence" value="ECO:0007669"/>
    <property type="project" value="TreeGrafter"/>
</dbReference>
<dbReference type="SUPFAM" id="SSF101912">
    <property type="entry name" value="Sema domain"/>
    <property type="match status" value="1"/>
</dbReference>